<evidence type="ECO:0000256" key="1">
    <source>
        <dbReference type="ARBA" id="ARBA00004701"/>
    </source>
</evidence>
<evidence type="ECO:0000256" key="2">
    <source>
        <dbReference type="ARBA" id="ARBA00006601"/>
    </source>
</evidence>
<dbReference type="InterPro" id="IPR028357">
    <property type="entry name" value="UDPglc_DH_bac"/>
</dbReference>
<dbReference type="SMART" id="SM00984">
    <property type="entry name" value="UDPG_MGDP_dh_C"/>
    <property type="match status" value="1"/>
</dbReference>
<comment type="caution">
    <text evidence="10">The sequence shown here is derived from an EMBL/GenBank/DDBJ whole genome shotgun (WGS) entry which is preliminary data.</text>
</comment>
<dbReference type="Pfam" id="PF00984">
    <property type="entry name" value="UDPG_MGDP_dh"/>
    <property type="match status" value="1"/>
</dbReference>
<evidence type="ECO:0000256" key="7">
    <source>
        <dbReference type="ARBA" id="ARBA00047473"/>
    </source>
</evidence>
<dbReference type="Gene3D" id="3.40.50.720">
    <property type="entry name" value="NAD(P)-binding Rossmann-like Domain"/>
    <property type="match status" value="2"/>
</dbReference>
<dbReference type="InterPro" id="IPR014027">
    <property type="entry name" value="UDP-Glc/GDP-Man_DH_C"/>
</dbReference>
<dbReference type="SUPFAM" id="SSF52413">
    <property type="entry name" value="UDP-glucose/GDP-mannose dehydrogenase C-terminal domain"/>
    <property type="match status" value="1"/>
</dbReference>
<evidence type="ECO:0000256" key="8">
    <source>
        <dbReference type="PIRNR" id="PIRNR000124"/>
    </source>
</evidence>
<dbReference type="EMBL" id="JBHUHU010000001">
    <property type="protein sequence ID" value="MFD2098850.1"/>
    <property type="molecule type" value="Genomic_DNA"/>
</dbReference>
<dbReference type="GO" id="GO:0016491">
    <property type="term" value="F:oxidoreductase activity"/>
    <property type="evidence" value="ECO:0007669"/>
    <property type="project" value="UniProtKB-KW"/>
</dbReference>
<sequence length="443" mass="49262">MKLTVIGTGYVGLVSGTCFAEMGNTVTCIDIDEKKIERLKNGEIPIYEPGLEPMVKRNIDNKTLFFSTDLSKNLDQCDAAFIAVGTPMGEDGSADLQYVLKVAADIGKYMTTPLVIVDKSTVPVGTADKVKATVAAELKKRNVDIEFHVVSNPEFLKEGDAINDFLKPDRVVVGSDDENATKIMRSLYSPFFRSSMDRLITMDVRSAEMTKYVANAMLATKISFMNEVANICELVDADVNKVRIGIGSDSRIGYSFIYPGSGYGGSCFPKDVKALKRTAEEHGYTPELIKAVEDVNNRQKFVIAKKVTEKYGEDLSGITFTVWGLAFKPGTDDMREAPAIYIIKELTKRGATIHAYDPKAMEEAQHFYLKDTPNTNYFNSKYAALEGADAMILLTEWKEFRAPDFGELKKLLKSPVIFDGRNQYDDEKLKSMGFEYHQIGKKA</sequence>
<comment type="similarity">
    <text evidence="2 8">Belongs to the UDP-glucose/GDP-mannose dehydrogenase family.</text>
</comment>
<dbReference type="Pfam" id="PF03720">
    <property type="entry name" value="UDPG_MGDP_dh_C"/>
    <property type="match status" value="1"/>
</dbReference>
<proteinExistence type="inferred from homology"/>
<evidence type="ECO:0000256" key="4">
    <source>
        <dbReference type="ARBA" id="ARBA00015132"/>
    </source>
</evidence>
<gene>
    <name evidence="10" type="ORF">ACFSJE_03630</name>
</gene>
<name>A0ABW4XTI0_9FLAO</name>
<comment type="catalytic activity">
    <reaction evidence="7 8">
        <text>UDP-alpha-D-glucose + 2 NAD(+) + H2O = UDP-alpha-D-glucuronate + 2 NADH + 3 H(+)</text>
        <dbReference type="Rhea" id="RHEA:23596"/>
        <dbReference type="ChEBI" id="CHEBI:15377"/>
        <dbReference type="ChEBI" id="CHEBI:15378"/>
        <dbReference type="ChEBI" id="CHEBI:57540"/>
        <dbReference type="ChEBI" id="CHEBI:57945"/>
        <dbReference type="ChEBI" id="CHEBI:58052"/>
        <dbReference type="ChEBI" id="CHEBI:58885"/>
        <dbReference type="EC" id="1.1.1.22"/>
    </reaction>
</comment>
<evidence type="ECO:0000313" key="11">
    <source>
        <dbReference type="Proteomes" id="UP001597342"/>
    </source>
</evidence>
<dbReference type="InterPro" id="IPR036291">
    <property type="entry name" value="NAD(P)-bd_dom_sf"/>
</dbReference>
<dbReference type="SUPFAM" id="SSF51735">
    <property type="entry name" value="NAD(P)-binding Rossmann-fold domains"/>
    <property type="match status" value="1"/>
</dbReference>
<keyword evidence="6 8" id="KW-0520">NAD</keyword>
<dbReference type="InterPro" id="IPR008927">
    <property type="entry name" value="6-PGluconate_DH-like_C_sf"/>
</dbReference>
<organism evidence="10 11">
    <name type="scientific">Flagellimonas iocasae</name>
    <dbReference type="NCBI Taxonomy" id="2055905"/>
    <lineage>
        <taxon>Bacteria</taxon>
        <taxon>Pseudomonadati</taxon>
        <taxon>Bacteroidota</taxon>
        <taxon>Flavobacteriia</taxon>
        <taxon>Flavobacteriales</taxon>
        <taxon>Flavobacteriaceae</taxon>
        <taxon>Flagellimonas</taxon>
    </lineage>
</organism>
<dbReference type="PANTHER" id="PTHR43750:SF3">
    <property type="entry name" value="UDP-GLUCOSE 6-DEHYDROGENASE TUAD"/>
    <property type="match status" value="1"/>
</dbReference>
<evidence type="ECO:0000256" key="6">
    <source>
        <dbReference type="ARBA" id="ARBA00023027"/>
    </source>
</evidence>
<dbReference type="EC" id="1.1.1.22" evidence="3 8"/>
<dbReference type="NCBIfam" id="TIGR03026">
    <property type="entry name" value="NDP-sugDHase"/>
    <property type="match status" value="1"/>
</dbReference>
<dbReference type="PIRSF" id="PIRSF000124">
    <property type="entry name" value="UDPglc_GDPman_dh"/>
    <property type="match status" value="1"/>
</dbReference>
<dbReference type="Proteomes" id="UP001597342">
    <property type="component" value="Unassembled WGS sequence"/>
</dbReference>
<dbReference type="InterPro" id="IPR036220">
    <property type="entry name" value="UDP-Glc/GDP-Man_DH_C_sf"/>
</dbReference>
<protein>
    <recommendedName>
        <fullName evidence="4 8">UDP-glucose 6-dehydrogenase</fullName>
        <ecNumber evidence="3 8">1.1.1.22</ecNumber>
    </recommendedName>
</protein>
<feature type="domain" description="UDP-glucose/GDP-mannose dehydrogenase C-terminal" evidence="9">
    <location>
        <begin position="321"/>
        <end position="426"/>
    </location>
</feature>
<dbReference type="InterPro" id="IPR017476">
    <property type="entry name" value="UDP-Glc/GDP-Man"/>
</dbReference>
<keyword evidence="5 8" id="KW-0560">Oxidoreductase</keyword>
<dbReference type="InterPro" id="IPR014026">
    <property type="entry name" value="UDP-Glc/GDP-Man_DH_dimer"/>
</dbReference>
<evidence type="ECO:0000259" key="9">
    <source>
        <dbReference type="SMART" id="SM00984"/>
    </source>
</evidence>
<dbReference type="InterPro" id="IPR001732">
    <property type="entry name" value="UDP-Glc/GDP-Man_DH_N"/>
</dbReference>
<dbReference type="PANTHER" id="PTHR43750">
    <property type="entry name" value="UDP-GLUCOSE 6-DEHYDROGENASE TUAD"/>
    <property type="match status" value="1"/>
</dbReference>
<dbReference type="PIRSF" id="PIRSF500134">
    <property type="entry name" value="UDPglc_DH_bac"/>
    <property type="match status" value="1"/>
</dbReference>
<comment type="pathway">
    <text evidence="1">Nucleotide-sugar biosynthesis; UDP-alpha-D-glucuronate biosynthesis; UDP-alpha-D-glucuronate from UDP-alpha-D-glucose: step 1/1.</text>
</comment>
<dbReference type="SUPFAM" id="SSF48179">
    <property type="entry name" value="6-phosphogluconate dehydrogenase C-terminal domain-like"/>
    <property type="match status" value="1"/>
</dbReference>
<keyword evidence="11" id="KW-1185">Reference proteome</keyword>
<evidence type="ECO:0000313" key="10">
    <source>
        <dbReference type="EMBL" id="MFD2098850.1"/>
    </source>
</evidence>
<evidence type="ECO:0000256" key="5">
    <source>
        <dbReference type="ARBA" id="ARBA00023002"/>
    </source>
</evidence>
<dbReference type="Pfam" id="PF03721">
    <property type="entry name" value="UDPG_MGDP_dh_N"/>
    <property type="match status" value="1"/>
</dbReference>
<dbReference type="Gene3D" id="1.20.5.100">
    <property type="entry name" value="Cytochrome c1, transmembrane anchor, C-terminal"/>
    <property type="match status" value="1"/>
</dbReference>
<evidence type="ECO:0000256" key="3">
    <source>
        <dbReference type="ARBA" id="ARBA00012954"/>
    </source>
</evidence>
<dbReference type="RefSeq" id="WP_379829617.1">
    <property type="nucleotide sequence ID" value="NZ_JBHUHU010000001.1"/>
</dbReference>
<reference evidence="11" key="1">
    <citation type="journal article" date="2019" name="Int. J. Syst. Evol. Microbiol.">
        <title>The Global Catalogue of Microorganisms (GCM) 10K type strain sequencing project: providing services to taxonomists for standard genome sequencing and annotation.</title>
        <authorList>
            <consortium name="The Broad Institute Genomics Platform"/>
            <consortium name="The Broad Institute Genome Sequencing Center for Infectious Disease"/>
            <person name="Wu L."/>
            <person name="Ma J."/>
        </authorList>
    </citation>
    <scope>NUCLEOTIDE SEQUENCE [LARGE SCALE GENOMIC DNA]</scope>
    <source>
        <strain evidence="11">JCM 3389</strain>
    </source>
</reference>
<accession>A0ABW4XTI0</accession>